<dbReference type="Pfam" id="PF00450">
    <property type="entry name" value="Peptidase_S10"/>
    <property type="match status" value="2"/>
</dbReference>
<dbReference type="GO" id="GO:0005576">
    <property type="term" value="C:extracellular region"/>
    <property type="evidence" value="ECO:0007669"/>
    <property type="project" value="UniProtKB-SubCell"/>
</dbReference>
<dbReference type="FunFam" id="3.40.50.12670:FF:000002">
    <property type="entry name" value="Carboxypeptidase"/>
    <property type="match status" value="1"/>
</dbReference>
<sequence length="1180" mass="134231">MAFSFYRSLFFTFLLTIEIQEQSSDRNEQEGDRVKYLPEQPIVNFNHYAGYVSLKPDKDKALFYWFFEAENDPSQKPLVLWLTGGPGCSSVSFGATQEIGPFLVDQEKHLKLHEFSWNKVANIIFLESPIGVGFSYTNNTKDLDELGDQVVASDNYDFLLGWFRRFPNFRTNEFYIVAESYGGHYAPQLADLIHEGNKKGPYINLKGFMMGNAVINDITDFKGIYDFALGHTIISKEVYDGITGDCDLTKERQTNDCIMNLARFLKAYSDIDMFNIYSPICFRDNNKTVPKKPIVTRHDLTQDNILIGRMFRGPSMLMLQIYLISTVIEKWNDSPTMPLIKKLLGIGLRIWMYSGDTDGRVPVLSTRYSLEEMKLNVTEEWRAWFSGGQVGGWVEEYDGGLTFASIRGAGHQAPAHKPQQALFLFSHFLSSRPLPSSLMALSSLISNILLLLLLSFTKQALSVSKLSVTDHNHNYLSREILAEQEADRVYGLPGQPPVKFKQYAGYITVNETHGRALFYWFFEATHKPEEKPVLLWLNGGPGCSSIGYGEAEELGPFFPQDSSQPKLKLNPYSWNNAVNLLFLESPVGVGFSYTNTTSDIDQLGDSITAKDSHIFIINWFRRFPQFRSHKFYIAGESYAGHYVPQLSELIFDNNLNRAEKDYINFKGFLIGNALLDDETDQKGMIDYAWDHAVISDALYHNITSICNFNRPIQNQTTECNTELNKYFDVYKIIDMYSLYTPRCFSNLSSTSQTSSKINRWQRKRAGYDPCASDYTEAYLNIPEVQKALHANVTKIPYPWTHCSDNITFWNDSPQSILPVLKKLVAGGIRIWVYSGDTDGRIPVTATRYTLKKLGLGIVEDWSPWYTSRQVGGWSIVYDGLTFVTIRGAGHQVPTFTPKQALQSHEFYIAGESYGGHYVPQLSELIFDHNRNRAKKDYINFRGFMIGNAALDYETDQKGLVEYAWDHAVISDELYHNITTKCNFRFKNQTDECIDDLSNFSVAYDVIDMYSLYTPTCLNSISSNTAPVNKWHRKAEGYDPCASDYTEFYLNRPEVQRALHANVTKLSYPWTHCSSLMGPWKDSPLSILPVIKKLVAGGLRIWVYSGDTDGAVPVTGTRYTLKKLGLKIGLPGILANRWSSCWGMENDLRWSYFCDHKRCWPSGSNLHSQTSSATATTLPCK</sequence>
<evidence type="ECO:0000256" key="2">
    <source>
        <dbReference type="ARBA" id="ARBA00009431"/>
    </source>
</evidence>
<dbReference type="GO" id="GO:0005773">
    <property type="term" value="C:vacuole"/>
    <property type="evidence" value="ECO:0007669"/>
    <property type="project" value="TreeGrafter"/>
</dbReference>
<dbReference type="PRINTS" id="PR00724">
    <property type="entry name" value="CRBOXYPTASEC"/>
</dbReference>
<protein>
    <recommendedName>
        <fullName evidence="10">Carboxypeptidase</fullName>
        <ecNumber evidence="10">3.4.16.-</ecNumber>
    </recommendedName>
</protein>
<dbReference type="PANTHER" id="PTHR11802">
    <property type="entry name" value="SERINE PROTEASE FAMILY S10 SERINE CARBOXYPEPTIDASE"/>
    <property type="match status" value="1"/>
</dbReference>
<dbReference type="InterPro" id="IPR018202">
    <property type="entry name" value="Ser_caboxypep_ser_AS"/>
</dbReference>
<evidence type="ECO:0000256" key="1">
    <source>
        <dbReference type="ARBA" id="ARBA00004613"/>
    </source>
</evidence>
<evidence type="ECO:0000313" key="12">
    <source>
        <dbReference type="Proteomes" id="UP000501690"/>
    </source>
</evidence>
<evidence type="ECO:0000256" key="7">
    <source>
        <dbReference type="ARBA" id="ARBA00022801"/>
    </source>
</evidence>
<evidence type="ECO:0000256" key="8">
    <source>
        <dbReference type="ARBA" id="ARBA00023157"/>
    </source>
</evidence>
<reference evidence="11 12" key="1">
    <citation type="submission" date="2019-04" db="EMBL/GenBank/DDBJ databases">
        <title>An improved genome assembly and genetic linkage map for asparagus bean, Vigna unguiculata ssp. sesquipedialis.</title>
        <authorList>
            <person name="Xia Q."/>
            <person name="Zhang R."/>
            <person name="Dong Y."/>
        </authorList>
    </citation>
    <scope>NUCLEOTIDE SEQUENCE [LARGE SCALE GENOMIC DNA]</scope>
    <source>
        <tissue evidence="11">Leaf</tissue>
    </source>
</reference>
<dbReference type="EC" id="3.4.16.-" evidence="10"/>
<feature type="chain" id="PRO_5019882380" description="Carboxypeptidase" evidence="10">
    <location>
        <begin position="25"/>
        <end position="1180"/>
    </location>
</feature>
<feature type="signal peptide" evidence="10">
    <location>
        <begin position="1"/>
        <end position="24"/>
    </location>
</feature>
<dbReference type="PANTHER" id="PTHR11802:SF31">
    <property type="entry name" value="SERINE CARBOXYPEPTIDASE-LIKE 34"/>
    <property type="match status" value="1"/>
</dbReference>
<keyword evidence="7 10" id="KW-0378">Hydrolase</keyword>
<dbReference type="SUPFAM" id="SSF53474">
    <property type="entry name" value="alpha/beta-Hydrolases"/>
    <property type="match status" value="3"/>
</dbReference>
<dbReference type="Gene3D" id="3.40.50.1820">
    <property type="entry name" value="alpha/beta hydrolase"/>
    <property type="match status" value="3"/>
</dbReference>
<dbReference type="GO" id="GO:0006508">
    <property type="term" value="P:proteolysis"/>
    <property type="evidence" value="ECO:0007669"/>
    <property type="project" value="UniProtKB-KW"/>
</dbReference>
<dbReference type="Proteomes" id="UP000501690">
    <property type="component" value="Linkage Group LG3"/>
</dbReference>
<evidence type="ECO:0000256" key="10">
    <source>
        <dbReference type="RuleBase" id="RU361156"/>
    </source>
</evidence>
<dbReference type="InterPro" id="IPR033124">
    <property type="entry name" value="Ser_caboxypep_his_AS"/>
</dbReference>
<keyword evidence="12" id="KW-1185">Reference proteome</keyword>
<keyword evidence="9" id="KW-0325">Glycoprotein</keyword>
<keyword evidence="8" id="KW-1015">Disulfide bond</keyword>
<evidence type="ECO:0000256" key="6">
    <source>
        <dbReference type="ARBA" id="ARBA00022729"/>
    </source>
</evidence>
<dbReference type="AlphaFoldDB" id="A0A4D6LJK7"/>
<evidence type="ECO:0000256" key="5">
    <source>
        <dbReference type="ARBA" id="ARBA00022670"/>
    </source>
</evidence>
<proteinExistence type="inferred from homology"/>
<keyword evidence="6 10" id="KW-0732">Signal</keyword>
<accession>A0A4D6LJK7</accession>
<gene>
    <name evidence="11" type="ORF">DEO72_LG3g3322</name>
</gene>
<keyword evidence="5 10" id="KW-0645">Protease</keyword>
<evidence type="ECO:0000256" key="9">
    <source>
        <dbReference type="ARBA" id="ARBA00023180"/>
    </source>
</evidence>
<dbReference type="InterPro" id="IPR029058">
    <property type="entry name" value="AB_hydrolase_fold"/>
</dbReference>
<keyword evidence="4 10" id="KW-0121">Carboxypeptidase</keyword>
<dbReference type="PROSITE" id="PS00560">
    <property type="entry name" value="CARBOXYPEPT_SER_HIS"/>
    <property type="match status" value="2"/>
</dbReference>
<name>A0A4D6LJK7_VIGUN</name>
<evidence type="ECO:0000256" key="4">
    <source>
        <dbReference type="ARBA" id="ARBA00022645"/>
    </source>
</evidence>
<keyword evidence="3" id="KW-0964">Secreted</keyword>
<dbReference type="FunFam" id="3.40.50.1820:FF:000013">
    <property type="entry name" value="Carboxypeptidase"/>
    <property type="match status" value="1"/>
</dbReference>
<dbReference type="GO" id="GO:0004185">
    <property type="term" value="F:serine-type carboxypeptidase activity"/>
    <property type="evidence" value="ECO:0007669"/>
    <property type="project" value="UniProtKB-UniRule"/>
</dbReference>
<organism evidence="11 12">
    <name type="scientific">Vigna unguiculata</name>
    <name type="common">Cowpea</name>
    <dbReference type="NCBI Taxonomy" id="3917"/>
    <lineage>
        <taxon>Eukaryota</taxon>
        <taxon>Viridiplantae</taxon>
        <taxon>Streptophyta</taxon>
        <taxon>Embryophyta</taxon>
        <taxon>Tracheophyta</taxon>
        <taxon>Spermatophyta</taxon>
        <taxon>Magnoliopsida</taxon>
        <taxon>eudicotyledons</taxon>
        <taxon>Gunneridae</taxon>
        <taxon>Pentapetalae</taxon>
        <taxon>rosids</taxon>
        <taxon>fabids</taxon>
        <taxon>Fabales</taxon>
        <taxon>Fabaceae</taxon>
        <taxon>Papilionoideae</taxon>
        <taxon>50 kb inversion clade</taxon>
        <taxon>NPAAA clade</taxon>
        <taxon>indigoferoid/millettioid clade</taxon>
        <taxon>Phaseoleae</taxon>
        <taxon>Vigna</taxon>
    </lineage>
</organism>
<dbReference type="Gene3D" id="3.40.50.12670">
    <property type="match status" value="1"/>
</dbReference>
<dbReference type="EMBL" id="CP039347">
    <property type="protein sequence ID" value="QCD88771.1"/>
    <property type="molecule type" value="Genomic_DNA"/>
</dbReference>
<evidence type="ECO:0000256" key="3">
    <source>
        <dbReference type="ARBA" id="ARBA00022525"/>
    </source>
</evidence>
<dbReference type="InterPro" id="IPR001563">
    <property type="entry name" value="Peptidase_S10"/>
</dbReference>
<dbReference type="FunFam" id="3.40.50.1820:FF:000030">
    <property type="entry name" value="Carboxypeptidase"/>
    <property type="match status" value="1"/>
</dbReference>
<evidence type="ECO:0000313" key="11">
    <source>
        <dbReference type="EMBL" id="QCD88771.1"/>
    </source>
</evidence>
<comment type="similarity">
    <text evidence="2 10">Belongs to the peptidase S10 family.</text>
</comment>
<dbReference type="PROSITE" id="PS00131">
    <property type="entry name" value="CARBOXYPEPT_SER_SER"/>
    <property type="match status" value="3"/>
</dbReference>
<comment type="subcellular location">
    <subcellularLocation>
        <location evidence="1">Secreted</location>
    </subcellularLocation>
</comment>